<dbReference type="KEGG" id="eke:EK0264_00485"/>
<proteinExistence type="predicted"/>
<name>A0A7L4YH14_9ACTN</name>
<dbReference type="OrthoDB" id="9806226at2"/>
<dbReference type="InterPro" id="IPR005234">
    <property type="entry name" value="ScpB_csome_segregation"/>
</dbReference>
<dbReference type="GO" id="GO:0051304">
    <property type="term" value="P:chromosome separation"/>
    <property type="evidence" value="ECO:0007669"/>
    <property type="project" value="InterPro"/>
</dbReference>
<keyword evidence="4" id="KW-0131">Cell cycle</keyword>
<dbReference type="InterPro" id="IPR036388">
    <property type="entry name" value="WH-like_DNA-bd_sf"/>
</dbReference>
<evidence type="ECO:0000313" key="6">
    <source>
        <dbReference type="EMBL" id="QHB98920.1"/>
    </source>
</evidence>
<dbReference type="InParanoid" id="A0A7L4YH14"/>
<evidence type="ECO:0000256" key="3">
    <source>
        <dbReference type="ARBA" id="ARBA00022829"/>
    </source>
</evidence>
<dbReference type="FunCoup" id="A0A7L4YH14">
    <property type="interactions" value="60"/>
</dbReference>
<evidence type="ECO:0000256" key="5">
    <source>
        <dbReference type="SAM" id="MobiDB-lite"/>
    </source>
</evidence>
<dbReference type="Pfam" id="PF04079">
    <property type="entry name" value="SMC_ScpB"/>
    <property type="match status" value="1"/>
</dbReference>
<keyword evidence="3" id="KW-0159">Chromosome partition</keyword>
<sequence>MSTPPPDPSVNPADPSVNPADPSVNPADPSVNSVDPRETIDDERAETVEIDPQDVAPAIEAVLLVVDTPTATVDIARAVGVPQDVASEVLQQLQSEYDEQGRGFQLREAAGGWRLYTREQYAGPVERFVLDGQKTRLTQAALETLAVIAYRQPVTRARVSAIRGVNVDGVVRTLLLRELIEESGHEEGSGGGLLSTTALFLEKIGLPSLQDLPPIAPLLPDVDPQMDERLETGLAELTEMTEMD</sequence>
<feature type="region of interest" description="Disordered" evidence="5">
    <location>
        <begin position="1"/>
        <end position="47"/>
    </location>
</feature>
<dbReference type="PANTHER" id="PTHR34298">
    <property type="entry name" value="SEGREGATION AND CONDENSATION PROTEIN B"/>
    <property type="match status" value="1"/>
</dbReference>
<keyword evidence="2" id="KW-0132">Cell division</keyword>
<dbReference type="EMBL" id="CP047156">
    <property type="protein sequence ID" value="QHB98920.1"/>
    <property type="molecule type" value="Genomic_DNA"/>
</dbReference>
<protein>
    <submittedName>
        <fullName evidence="6">SMC-Scp complex subunit ScpB</fullName>
    </submittedName>
</protein>
<dbReference type="PANTHER" id="PTHR34298:SF2">
    <property type="entry name" value="SEGREGATION AND CONDENSATION PROTEIN B"/>
    <property type="match status" value="1"/>
</dbReference>
<dbReference type="Gene3D" id="1.10.10.10">
    <property type="entry name" value="Winged helix-like DNA-binding domain superfamily/Winged helix DNA-binding domain"/>
    <property type="match status" value="2"/>
</dbReference>
<dbReference type="AlphaFoldDB" id="A0A7L4YH14"/>
<evidence type="ECO:0000313" key="7">
    <source>
        <dbReference type="Proteomes" id="UP000463857"/>
    </source>
</evidence>
<gene>
    <name evidence="6" type="primary">scpB</name>
    <name evidence="6" type="ORF">EK0264_00485</name>
</gene>
<dbReference type="InterPro" id="IPR036390">
    <property type="entry name" value="WH_DNA-bd_sf"/>
</dbReference>
<evidence type="ECO:0000256" key="1">
    <source>
        <dbReference type="ARBA" id="ARBA00022490"/>
    </source>
</evidence>
<dbReference type="SUPFAM" id="SSF46785">
    <property type="entry name" value="Winged helix' DNA-binding domain"/>
    <property type="match status" value="2"/>
</dbReference>
<evidence type="ECO:0000256" key="4">
    <source>
        <dbReference type="ARBA" id="ARBA00023306"/>
    </source>
</evidence>
<dbReference type="GO" id="GO:0051301">
    <property type="term" value="P:cell division"/>
    <property type="evidence" value="ECO:0007669"/>
    <property type="project" value="UniProtKB-KW"/>
</dbReference>
<dbReference type="NCBIfam" id="TIGR00281">
    <property type="entry name" value="SMC-Scp complex subunit ScpB"/>
    <property type="match status" value="1"/>
</dbReference>
<organism evidence="6 7">
    <name type="scientific">Epidermidibacterium keratini</name>
    <dbReference type="NCBI Taxonomy" id="1891644"/>
    <lineage>
        <taxon>Bacteria</taxon>
        <taxon>Bacillati</taxon>
        <taxon>Actinomycetota</taxon>
        <taxon>Actinomycetes</taxon>
        <taxon>Sporichthyales</taxon>
        <taxon>Sporichthyaceae</taxon>
        <taxon>Epidermidibacterium</taxon>
    </lineage>
</organism>
<dbReference type="Proteomes" id="UP000463857">
    <property type="component" value="Chromosome"/>
</dbReference>
<keyword evidence="7" id="KW-1185">Reference proteome</keyword>
<reference evidence="6 7" key="1">
    <citation type="journal article" date="2018" name="Int. J. Syst. Evol. Microbiol.">
        <title>Epidermidibacterium keratini gen. nov., sp. nov., a member of the family Sporichthyaceae, isolated from keratin epidermis.</title>
        <authorList>
            <person name="Lee D.G."/>
            <person name="Trujillo M.E."/>
            <person name="Kang S."/>
            <person name="Nam J.J."/>
            <person name="Kim Y.J."/>
        </authorList>
    </citation>
    <scope>NUCLEOTIDE SEQUENCE [LARGE SCALE GENOMIC DNA]</scope>
    <source>
        <strain evidence="6 7">EPI-7</strain>
    </source>
</reference>
<accession>A0A7L4YH14</accession>
<keyword evidence="1" id="KW-0963">Cytoplasm</keyword>
<evidence type="ECO:0000256" key="2">
    <source>
        <dbReference type="ARBA" id="ARBA00022618"/>
    </source>
</evidence>
<dbReference type="RefSeq" id="WP_159541892.1">
    <property type="nucleotide sequence ID" value="NZ_CP047156.1"/>
</dbReference>